<dbReference type="InterPro" id="IPR014710">
    <property type="entry name" value="RmlC-like_jellyroll"/>
</dbReference>
<accession>A0A9X3E126</accession>
<dbReference type="InterPro" id="IPR018062">
    <property type="entry name" value="HTH_AraC-typ_CS"/>
</dbReference>
<dbReference type="SUPFAM" id="SSF46689">
    <property type="entry name" value="Homeodomain-like"/>
    <property type="match status" value="2"/>
</dbReference>
<dbReference type="SMART" id="SM00342">
    <property type="entry name" value="HTH_ARAC"/>
    <property type="match status" value="1"/>
</dbReference>
<evidence type="ECO:0000256" key="3">
    <source>
        <dbReference type="ARBA" id="ARBA00023163"/>
    </source>
</evidence>
<reference evidence="5" key="1">
    <citation type="submission" date="2022-11" db="EMBL/GenBank/DDBJ databases">
        <title>Biodiversity and phylogenetic relationships of bacteria.</title>
        <authorList>
            <person name="Machado R.A.R."/>
            <person name="Bhat A."/>
            <person name="Loulou A."/>
            <person name="Kallel S."/>
        </authorList>
    </citation>
    <scope>NUCLEOTIDE SEQUENCE</scope>
    <source>
        <strain evidence="5">K-TC2</strain>
    </source>
</reference>
<dbReference type="GO" id="GO:0043565">
    <property type="term" value="F:sequence-specific DNA binding"/>
    <property type="evidence" value="ECO:0007669"/>
    <property type="project" value="InterPro"/>
</dbReference>
<organism evidence="5 6">
    <name type="scientific">Kaistia nematophila</name>
    <dbReference type="NCBI Taxonomy" id="2994654"/>
    <lineage>
        <taxon>Bacteria</taxon>
        <taxon>Pseudomonadati</taxon>
        <taxon>Pseudomonadota</taxon>
        <taxon>Alphaproteobacteria</taxon>
        <taxon>Hyphomicrobiales</taxon>
        <taxon>Kaistiaceae</taxon>
        <taxon>Kaistia</taxon>
    </lineage>
</organism>
<evidence type="ECO:0000259" key="4">
    <source>
        <dbReference type="PROSITE" id="PS01124"/>
    </source>
</evidence>
<dbReference type="SUPFAM" id="SSF51182">
    <property type="entry name" value="RmlC-like cupins"/>
    <property type="match status" value="1"/>
</dbReference>
<name>A0A9X3E126_9HYPH</name>
<feature type="domain" description="HTH araC/xylS-type" evidence="4">
    <location>
        <begin position="230"/>
        <end position="328"/>
    </location>
</feature>
<dbReference type="AlphaFoldDB" id="A0A9X3E126"/>
<dbReference type="PANTHER" id="PTHR46796:SF7">
    <property type="entry name" value="ARAC FAMILY TRANSCRIPTIONAL REGULATOR"/>
    <property type="match status" value="1"/>
</dbReference>
<dbReference type="GO" id="GO:0003700">
    <property type="term" value="F:DNA-binding transcription factor activity"/>
    <property type="evidence" value="ECO:0007669"/>
    <property type="project" value="InterPro"/>
</dbReference>
<dbReference type="PANTHER" id="PTHR46796">
    <property type="entry name" value="HTH-TYPE TRANSCRIPTIONAL ACTIVATOR RHAS-RELATED"/>
    <property type="match status" value="1"/>
</dbReference>
<sequence>MNVDDKIDVLSDVLSAIRLTGAVFYDVSARAPWVAEAPPTERFGSLVMPGAQHTIEYHVVTRGSCWISIVDRGAFEPVELREGDIAVMPQGDPHALSSRPGMRAEPEWSLHRRPPDESMLPFVLKAGSDGPVETHIVCGFFSCDARPFNPLLAALPRFMRLGRSAGTPESRLDQFIRLATSEAENRRPGSQSILNKLSELMFLEVVRQHMDELGTERTGWLAGLRDPLVGRALALLHGEPARAWTLEDLASAAGASRSALAERFTQLVGCPPIQYLTQWRMQIAARRLAEGGVKVAAVAQEIGYDSEAAFSRAFKKYVGQSPSDWRAAAG</sequence>
<dbReference type="InterPro" id="IPR018060">
    <property type="entry name" value="HTH_AraC"/>
</dbReference>
<evidence type="ECO:0000313" key="5">
    <source>
        <dbReference type="EMBL" id="MCX5569093.1"/>
    </source>
</evidence>
<dbReference type="InterPro" id="IPR050204">
    <property type="entry name" value="AraC_XylS_family_regulators"/>
</dbReference>
<dbReference type="Gene3D" id="1.10.10.60">
    <property type="entry name" value="Homeodomain-like"/>
    <property type="match status" value="2"/>
</dbReference>
<dbReference type="Pfam" id="PF12833">
    <property type="entry name" value="HTH_18"/>
    <property type="match status" value="1"/>
</dbReference>
<dbReference type="EMBL" id="JAPKNK010000002">
    <property type="protein sequence ID" value="MCX5569093.1"/>
    <property type="molecule type" value="Genomic_DNA"/>
</dbReference>
<protein>
    <submittedName>
        <fullName evidence="5">AraC family transcriptional regulator</fullName>
    </submittedName>
</protein>
<keyword evidence="6" id="KW-1185">Reference proteome</keyword>
<dbReference type="PROSITE" id="PS00041">
    <property type="entry name" value="HTH_ARAC_FAMILY_1"/>
    <property type="match status" value="1"/>
</dbReference>
<gene>
    <name evidence="5" type="ORF">OSH07_07790</name>
</gene>
<dbReference type="PROSITE" id="PS01124">
    <property type="entry name" value="HTH_ARAC_FAMILY_2"/>
    <property type="match status" value="1"/>
</dbReference>
<dbReference type="Gene3D" id="2.60.120.10">
    <property type="entry name" value="Jelly Rolls"/>
    <property type="match status" value="1"/>
</dbReference>
<dbReference type="Proteomes" id="UP001144805">
    <property type="component" value="Unassembled WGS sequence"/>
</dbReference>
<dbReference type="InterPro" id="IPR032783">
    <property type="entry name" value="AraC_lig"/>
</dbReference>
<evidence type="ECO:0000256" key="1">
    <source>
        <dbReference type="ARBA" id="ARBA00023015"/>
    </source>
</evidence>
<proteinExistence type="predicted"/>
<evidence type="ECO:0000313" key="6">
    <source>
        <dbReference type="Proteomes" id="UP001144805"/>
    </source>
</evidence>
<keyword evidence="3" id="KW-0804">Transcription</keyword>
<dbReference type="RefSeq" id="WP_266338044.1">
    <property type="nucleotide sequence ID" value="NZ_JAPKNK010000002.1"/>
</dbReference>
<dbReference type="PRINTS" id="PR00032">
    <property type="entry name" value="HTHARAC"/>
</dbReference>
<dbReference type="InterPro" id="IPR020449">
    <property type="entry name" value="Tscrpt_reg_AraC-type_HTH"/>
</dbReference>
<dbReference type="InterPro" id="IPR011051">
    <property type="entry name" value="RmlC_Cupin_sf"/>
</dbReference>
<dbReference type="InterPro" id="IPR009057">
    <property type="entry name" value="Homeodomain-like_sf"/>
</dbReference>
<comment type="caution">
    <text evidence="5">The sequence shown here is derived from an EMBL/GenBank/DDBJ whole genome shotgun (WGS) entry which is preliminary data.</text>
</comment>
<keyword evidence="2" id="KW-0238">DNA-binding</keyword>
<keyword evidence="1" id="KW-0805">Transcription regulation</keyword>
<dbReference type="Pfam" id="PF12852">
    <property type="entry name" value="Cupin_6"/>
    <property type="match status" value="1"/>
</dbReference>
<evidence type="ECO:0000256" key="2">
    <source>
        <dbReference type="ARBA" id="ARBA00023125"/>
    </source>
</evidence>